<evidence type="ECO:0000256" key="6">
    <source>
        <dbReference type="ARBA" id="ARBA00022692"/>
    </source>
</evidence>
<dbReference type="Proteomes" id="UP000306602">
    <property type="component" value="Unassembled WGS sequence"/>
</dbReference>
<dbReference type="Gene3D" id="2.40.30.170">
    <property type="match status" value="1"/>
</dbReference>
<dbReference type="PRINTS" id="PR01490">
    <property type="entry name" value="RTXTOXIND"/>
</dbReference>
<dbReference type="GO" id="GO:0015031">
    <property type="term" value="P:protein transport"/>
    <property type="evidence" value="ECO:0007669"/>
    <property type="project" value="InterPro"/>
</dbReference>
<evidence type="ECO:0000313" key="14">
    <source>
        <dbReference type="Proteomes" id="UP000306602"/>
    </source>
</evidence>
<evidence type="ECO:0000256" key="5">
    <source>
        <dbReference type="ARBA" id="ARBA00022519"/>
    </source>
</evidence>
<feature type="domain" description="AprE-like long alpha-helical hairpin" evidence="11">
    <location>
        <begin position="118"/>
        <end position="308"/>
    </location>
</feature>
<dbReference type="PANTHER" id="PTHR30386">
    <property type="entry name" value="MEMBRANE FUSION SUBUNIT OF EMRAB-TOLC MULTIDRUG EFFLUX PUMP"/>
    <property type="match status" value="1"/>
</dbReference>
<proteinExistence type="inferred from homology"/>
<keyword evidence="7 9" id="KW-1133">Transmembrane helix</keyword>
<gene>
    <name evidence="13" type="ORF">E4Z66_02660</name>
</gene>
<dbReference type="EMBL" id="SRKY01000001">
    <property type="protein sequence ID" value="THH38489.1"/>
    <property type="molecule type" value="Genomic_DNA"/>
</dbReference>
<evidence type="ECO:0000256" key="2">
    <source>
        <dbReference type="ARBA" id="ARBA00009477"/>
    </source>
</evidence>
<sequence length="464" mass="50447">MTQDDTRPLTKPKTGTVGPLNGKVPGSFDRPQIVATKVAGLTFWLCLAGFGLIGALFYQAATQKIQSAVVGGGTFEIEGDLQVVDHLEGGILSEILVREGDDVAAGQVLARLSSARVDAQLGVLRSQLASALAREGRLRAAMQGADAITFSPELDGLIASDPALAQVKETQVALFQSNRQSDLGEISIFDERIAQLNTRLVGLEGETQMLHAQLTIVEEELADLQSLFEKGLVSKARLYAREEDRLAVLARIGQRENERQDVLDQVAEVRERQLQVARDRRQRIADDQQVLTENIFDLRQRIRSYQDVRDRLDIRAPISGRIVGFEANTIGAVVPAGGVLMQIVPGDAPFMIEAQVATSDIDEIAVGRDARVRLSAYSFRTTPPIEGRVSYVSADSFFDEGAGVSYYKIHVQIPADAYANLPDKVTPHPGMPVQVMVATGEETVLTYLLDPVLSGLETAMIEGE</sequence>
<keyword evidence="8 9" id="KW-0472">Membrane</keyword>
<evidence type="ECO:0000256" key="9">
    <source>
        <dbReference type="RuleBase" id="RU365093"/>
    </source>
</evidence>
<evidence type="ECO:0000256" key="10">
    <source>
        <dbReference type="SAM" id="MobiDB-lite"/>
    </source>
</evidence>
<dbReference type="GO" id="GO:0005886">
    <property type="term" value="C:plasma membrane"/>
    <property type="evidence" value="ECO:0007669"/>
    <property type="project" value="UniProtKB-SubCell"/>
</dbReference>
<name>A0A4S4NFZ0_9RHOB</name>
<dbReference type="Pfam" id="PF25994">
    <property type="entry name" value="HH_AprE"/>
    <property type="match status" value="1"/>
</dbReference>
<dbReference type="Pfam" id="PF26002">
    <property type="entry name" value="Beta-barrel_AprE"/>
    <property type="match status" value="1"/>
</dbReference>
<comment type="similarity">
    <text evidence="2 9">Belongs to the membrane fusion protein (MFP) (TC 8.A.1) family.</text>
</comment>
<dbReference type="PANTHER" id="PTHR30386:SF17">
    <property type="entry name" value="ALKALINE PROTEASE SECRETION PROTEIN APRE"/>
    <property type="match status" value="1"/>
</dbReference>
<keyword evidence="3 9" id="KW-0813">Transport</keyword>
<dbReference type="InterPro" id="IPR058781">
    <property type="entry name" value="HH_AprE-like"/>
</dbReference>
<dbReference type="InterPro" id="IPR058982">
    <property type="entry name" value="Beta-barrel_AprE"/>
</dbReference>
<evidence type="ECO:0000259" key="12">
    <source>
        <dbReference type="Pfam" id="PF26002"/>
    </source>
</evidence>
<dbReference type="NCBIfam" id="TIGR01843">
    <property type="entry name" value="type_I_hlyD"/>
    <property type="match status" value="1"/>
</dbReference>
<evidence type="ECO:0000256" key="1">
    <source>
        <dbReference type="ARBA" id="ARBA00004377"/>
    </source>
</evidence>
<keyword evidence="6 9" id="KW-0812">Transmembrane</keyword>
<dbReference type="InterPro" id="IPR010129">
    <property type="entry name" value="T1SS_HlyD"/>
</dbReference>
<evidence type="ECO:0000256" key="8">
    <source>
        <dbReference type="ARBA" id="ARBA00023136"/>
    </source>
</evidence>
<evidence type="ECO:0000256" key="3">
    <source>
        <dbReference type="ARBA" id="ARBA00022448"/>
    </source>
</evidence>
<reference evidence="13 14" key="1">
    <citation type="submission" date="2019-04" db="EMBL/GenBank/DDBJ databases">
        <title>Shimia ponticola sp. nov., isolated from seawater.</title>
        <authorList>
            <person name="Kim Y.-O."/>
            <person name="Yoon J.-H."/>
        </authorList>
    </citation>
    <scope>NUCLEOTIDE SEQUENCE [LARGE SCALE GENOMIC DNA]</scope>
    <source>
        <strain evidence="13 14">MYP11</strain>
    </source>
</reference>
<dbReference type="AlphaFoldDB" id="A0A4S4NFZ0"/>
<protein>
    <recommendedName>
        <fullName evidence="9">Membrane fusion protein (MFP) family protein</fullName>
    </recommendedName>
</protein>
<feature type="domain" description="AprE-like beta-barrel" evidence="12">
    <location>
        <begin position="351"/>
        <end position="440"/>
    </location>
</feature>
<evidence type="ECO:0000313" key="13">
    <source>
        <dbReference type="EMBL" id="THH38489.1"/>
    </source>
</evidence>
<dbReference type="SUPFAM" id="SSF111369">
    <property type="entry name" value="HlyD-like secretion proteins"/>
    <property type="match status" value="1"/>
</dbReference>
<organism evidence="13 14">
    <name type="scientific">Aliishimia ponticola</name>
    <dbReference type="NCBI Taxonomy" id="2499833"/>
    <lineage>
        <taxon>Bacteria</taxon>
        <taxon>Pseudomonadati</taxon>
        <taxon>Pseudomonadota</taxon>
        <taxon>Alphaproteobacteria</taxon>
        <taxon>Rhodobacterales</taxon>
        <taxon>Paracoccaceae</taxon>
        <taxon>Aliishimia</taxon>
    </lineage>
</organism>
<evidence type="ECO:0000256" key="7">
    <source>
        <dbReference type="ARBA" id="ARBA00022989"/>
    </source>
</evidence>
<dbReference type="OrthoDB" id="9810980at2"/>
<feature type="transmembrane region" description="Helical" evidence="9">
    <location>
        <begin position="38"/>
        <end position="58"/>
    </location>
</feature>
<keyword evidence="5 9" id="KW-0997">Cell inner membrane</keyword>
<feature type="region of interest" description="Disordered" evidence="10">
    <location>
        <begin position="1"/>
        <end position="22"/>
    </location>
</feature>
<dbReference type="Gene3D" id="2.40.50.100">
    <property type="match status" value="1"/>
</dbReference>
<evidence type="ECO:0000259" key="11">
    <source>
        <dbReference type="Pfam" id="PF25994"/>
    </source>
</evidence>
<evidence type="ECO:0000256" key="4">
    <source>
        <dbReference type="ARBA" id="ARBA00022475"/>
    </source>
</evidence>
<accession>A0A4S4NFZ0</accession>
<dbReference type="RefSeq" id="WP_136461382.1">
    <property type="nucleotide sequence ID" value="NZ_SRKY01000001.1"/>
</dbReference>
<comment type="subcellular location">
    <subcellularLocation>
        <location evidence="1 9">Cell inner membrane</location>
        <topology evidence="1 9">Single-pass membrane protein</topology>
    </subcellularLocation>
</comment>
<dbReference type="InterPro" id="IPR050739">
    <property type="entry name" value="MFP"/>
</dbReference>
<keyword evidence="14" id="KW-1185">Reference proteome</keyword>
<keyword evidence="4 9" id="KW-1003">Cell membrane</keyword>
<comment type="caution">
    <text evidence="13">The sequence shown here is derived from an EMBL/GenBank/DDBJ whole genome shotgun (WGS) entry which is preliminary data.</text>
</comment>